<protein>
    <submittedName>
        <fullName evidence="2">Nuclear receptor corepressor</fullName>
    </submittedName>
</protein>
<accession>A0A392SEC0</accession>
<comment type="caution">
    <text evidence="2">The sequence shown here is derived from an EMBL/GenBank/DDBJ whole genome shotgun (WGS) entry which is preliminary data.</text>
</comment>
<dbReference type="Proteomes" id="UP000265520">
    <property type="component" value="Unassembled WGS sequence"/>
</dbReference>
<evidence type="ECO:0000313" key="3">
    <source>
        <dbReference type="Proteomes" id="UP000265520"/>
    </source>
</evidence>
<dbReference type="AlphaFoldDB" id="A0A392SEC0"/>
<reference evidence="2 3" key="1">
    <citation type="journal article" date="2018" name="Front. Plant Sci.">
        <title>Red Clover (Trifolium pratense) and Zigzag Clover (T. medium) - A Picture of Genomic Similarities and Differences.</title>
        <authorList>
            <person name="Dluhosova J."/>
            <person name="Istvanek J."/>
            <person name="Nedelnik J."/>
            <person name="Repkova J."/>
        </authorList>
    </citation>
    <scope>NUCLEOTIDE SEQUENCE [LARGE SCALE GENOMIC DNA]</scope>
    <source>
        <strain evidence="3">cv. 10/8</strain>
        <tissue evidence="2">Leaf</tissue>
    </source>
</reference>
<keyword evidence="2" id="KW-0675">Receptor</keyword>
<proteinExistence type="predicted"/>
<keyword evidence="3" id="KW-1185">Reference proteome</keyword>
<name>A0A392SEC0_9FABA</name>
<feature type="compositionally biased region" description="Basic and acidic residues" evidence="1">
    <location>
        <begin position="64"/>
        <end position="78"/>
    </location>
</feature>
<feature type="region of interest" description="Disordered" evidence="1">
    <location>
        <begin position="59"/>
        <end position="78"/>
    </location>
</feature>
<feature type="non-terminal residue" evidence="2">
    <location>
        <position position="1"/>
    </location>
</feature>
<evidence type="ECO:0000256" key="1">
    <source>
        <dbReference type="SAM" id="MobiDB-lite"/>
    </source>
</evidence>
<evidence type="ECO:0000313" key="2">
    <source>
        <dbReference type="EMBL" id="MCI47228.1"/>
    </source>
</evidence>
<sequence>FGSYGLEAVSSLQQQVTEMAASNCISEPGILAGGSKSVASDPIAAIKIHQTNADTFVGQTGNAIKEDEPVGEKRDLNS</sequence>
<organism evidence="2 3">
    <name type="scientific">Trifolium medium</name>
    <dbReference type="NCBI Taxonomy" id="97028"/>
    <lineage>
        <taxon>Eukaryota</taxon>
        <taxon>Viridiplantae</taxon>
        <taxon>Streptophyta</taxon>
        <taxon>Embryophyta</taxon>
        <taxon>Tracheophyta</taxon>
        <taxon>Spermatophyta</taxon>
        <taxon>Magnoliopsida</taxon>
        <taxon>eudicotyledons</taxon>
        <taxon>Gunneridae</taxon>
        <taxon>Pentapetalae</taxon>
        <taxon>rosids</taxon>
        <taxon>fabids</taxon>
        <taxon>Fabales</taxon>
        <taxon>Fabaceae</taxon>
        <taxon>Papilionoideae</taxon>
        <taxon>50 kb inversion clade</taxon>
        <taxon>NPAAA clade</taxon>
        <taxon>Hologalegina</taxon>
        <taxon>IRL clade</taxon>
        <taxon>Trifolieae</taxon>
        <taxon>Trifolium</taxon>
    </lineage>
</organism>
<dbReference type="EMBL" id="LXQA010369376">
    <property type="protein sequence ID" value="MCI47228.1"/>
    <property type="molecule type" value="Genomic_DNA"/>
</dbReference>